<feature type="site" description="Raises pKa of active site His" evidence="6">
    <location>
        <position position="149"/>
    </location>
</feature>
<keyword evidence="3 6" id="KW-0658">Purine biosynthesis</keyword>
<name>A0ABY4VEG6_9GAMM</name>
<dbReference type="PANTHER" id="PTHR43369">
    <property type="entry name" value="PHOSPHORIBOSYLGLYCINAMIDE FORMYLTRANSFERASE"/>
    <property type="match status" value="1"/>
</dbReference>
<feature type="binding site" evidence="6">
    <location>
        <position position="69"/>
    </location>
    <ligand>
        <name>(6R)-10-formyltetrahydrofolate</name>
        <dbReference type="ChEBI" id="CHEBI:195366"/>
    </ligand>
</feature>
<comment type="function">
    <text evidence="6">Catalyzes the transfer of a formyl group from 10-formyltetrahydrofolate to 5-phospho-ribosyl-glycinamide (GAR), producing 5-phospho-ribosyl-N-formylglycinamide (FGAR) and tetrahydrofolate.</text>
</comment>
<comment type="pathway">
    <text evidence="1 6">Purine metabolism; IMP biosynthesis via de novo pathway; N(2)-formyl-N(1)-(5-phospho-D-ribosyl)glycinamide from N(1)-(5-phospho-D-ribosyl)glycinamide (10-formyl THF route): step 1/1.</text>
</comment>
<protein>
    <recommendedName>
        <fullName evidence="6">Phosphoribosylglycinamide formyltransferase</fullName>
        <ecNumber evidence="6">2.1.2.2</ecNumber>
    </recommendedName>
    <alternativeName>
        <fullName evidence="6">5'-phosphoribosylglycinamide transformylase</fullName>
    </alternativeName>
    <alternativeName>
        <fullName evidence="6">GAR transformylase</fullName>
        <shortName evidence="6">GART</shortName>
    </alternativeName>
</protein>
<organism evidence="8 9">
    <name type="scientific">Microbulbifer variabilis</name>
    <dbReference type="NCBI Taxonomy" id="266805"/>
    <lineage>
        <taxon>Bacteria</taxon>
        <taxon>Pseudomonadati</taxon>
        <taxon>Pseudomonadota</taxon>
        <taxon>Gammaproteobacteria</taxon>
        <taxon>Cellvibrionales</taxon>
        <taxon>Microbulbiferaceae</taxon>
        <taxon>Microbulbifer</taxon>
    </lineage>
</organism>
<dbReference type="InterPro" id="IPR004607">
    <property type="entry name" value="GART"/>
</dbReference>
<feature type="active site" description="Proton donor" evidence="6">
    <location>
        <position position="113"/>
    </location>
</feature>
<dbReference type="NCBIfam" id="TIGR00639">
    <property type="entry name" value="PurN"/>
    <property type="match status" value="1"/>
</dbReference>
<evidence type="ECO:0000256" key="5">
    <source>
        <dbReference type="ARBA" id="ARBA00047664"/>
    </source>
</evidence>
<evidence type="ECO:0000313" key="8">
    <source>
        <dbReference type="EMBL" id="USD22672.1"/>
    </source>
</evidence>
<evidence type="ECO:0000256" key="2">
    <source>
        <dbReference type="ARBA" id="ARBA00022679"/>
    </source>
</evidence>
<reference evidence="8" key="1">
    <citation type="submission" date="2022-02" db="EMBL/GenBank/DDBJ databases">
        <title>Coral-associated bacteria.</title>
        <authorList>
            <person name="Tang K."/>
            <person name="Wang X."/>
        </authorList>
    </citation>
    <scope>NUCLEOTIDE SEQUENCE</scope>
    <source>
        <strain evidence="8">SCSIO 43006</strain>
    </source>
</reference>
<dbReference type="GO" id="GO:0004644">
    <property type="term" value="F:phosphoribosylglycinamide formyltransferase activity"/>
    <property type="evidence" value="ECO:0007669"/>
    <property type="project" value="UniProtKB-EC"/>
</dbReference>
<dbReference type="RefSeq" id="WP_252085026.1">
    <property type="nucleotide sequence ID" value="NZ_CP092418.1"/>
</dbReference>
<feature type="binding site" evidence="6">
    <location>
        <position position="111"/>
    </location>
    <ligand>
        <name>(6R)-10-formyltetrahydrofolate</name>
        <dbReference type="ChEBI" id="CHEBI:195366"/>
    </ligand>
</feature>
<keyword evidence="2 6" id="KW-0808">Transferase</keyword>
<dbReference type="EC" id="2.1.2.2" evidence="6"/>
<keyword evidence="9" id="KW-1185">Reference proteome</keyword>
<sequence length="217" mass="23398">MSQGVCKVAVLISGSGSNLQALLDASANAGADFSVCAVISNKPEAFGLKRATEAGVPTSVVDHRNFSGRENFDQALIAEIDSHQPDLVVLAGFMRILTPEFVRHYSGRLLNIHPSLLPKYQGLHTHQRALEAGDSEHGVTVHFVTEELDGGPPIVQAAVPIKEGDTPESLAKRVQVQEHVIYPMAVTWFAQGRLKMLTDRSQLDGELLPLSGARIDS</sequence>
<dbReference type="SUPFAM" id="SSF53328">
    <property type="entry name" value="Formyltransferase"/>
    <property type="match status" value="1"/>
</dbReference>
<dbReference type="PROSITE" id="PS00373">
    <property type="entry name" value="GART"/>
    <property type="match status" value="1"/>
</dbReference>
<evidence type="ECO:0000313" key="9">
    <source>
        <dbReference type="Proteomes" id="UP001055658"/>
    </source>
</evidence>
<dbReference type="HAMAP" id="MF_01930">
    <property type="entry name" value="PurN"/>
    <property type="match status" value="1"/>
</dbReference>
<feature type="binding site" evidence="6">
    <location>
        <begin position="94"/>
        <end position="97"/>
    </location>
    <ligand>
        <name>(6R)-10-formyltetrahydrofolate</name>
        <dbReference type="ChEBI" id="CHEBI:195366"/>
    </ligand>
</feature>
<accession>A0ABY4VEG6</accession>
<evidence type="ECO:0000256" key="1">
    <source>
        <dbReference type="ARBA" id="ARBA00005054"/>
    </source>
</evidence>
<dbReference type="InterPro" id="IPR002376">
    <property type="entry name" value="Formyl_transf_N"/>
</dbReference>
<evidence type="ECO:0000256" key="6">
    <source>
        <dbReference type="HAMAP-Rule" id="MF_01930"/>
    </source>
</evidence>
<comment type="catalytic activity">
    <reaction evidence="5 6">
        <text>N(1)-(5-phospho-beta-D-ribosyl)glycinamide + (6R)-10-formyltetrahydrofolate = N(2)-formyl-N(1)-(5-phospho-beta-D-ribosyl)glycinamide + (6S)-5,6,7,8-tetrahydrofolate + H(+)</text>
        <dbReference type="Rhea" id="RHEA:15053"/>
        <dbReference type="ChEBI" id="CHEBI:15378"/>
        <dbReference type="ChEBI" id="CHEBI:57453"/>
        <dbReference type="ChEBI" id="CHEBI:143788"/>
        <dbReference type="ChEBI" id="CHEBI:147286"/>
        <dbReference type="ChEBI" id="CHEBI:195366"/>
        <dbReference type="EC" id="2.1.2.2"/>
    </reaction>
</comment>
<gene>
    <name evidence="6 8" type="primary">purN</name>
    <name evidence="8" type="ORF">MJO52_05935</name>
</gene>
<dbReference type="InterPro" id="IPR036477">
    <property type="entry name" value="Formyl_transf_N_sf"/>
</dbReference>
<feature type="domain" description="Formyl transferase N-terminal" evidence="7">
    <location>
        <begin position="7"/>
        <end position="186"/>
    </location>
</feature>
<evidence type="ECO:0000259" key="7">
    <source>
        <dbReference type="Pfam" id="PF00551"/>
    </source>
</evidence>
<evidence type="ECO:0000256" key="4">
    <source>
        <dbReference type="ARBA" id="ARBA00038440"/>
    </source>
</evidence>
<comment type="similarity">
    <text evidence="4 6">Belongs to the GART family.</text>
</comment>
<dbReference type="EMBL" id="CP092418">
    <property type="protein sequence ID" value="USD22672.1"/>
    <property type="molecule type" value="Genomic_DNA"/>
</dbReference>
<dbReference type="InterPro" id="IPR001555">
    <property type="entry name" value="GART_AS"/>
</dbReference>
<dbReference type="Proteomes" id="UP001055658">
    <property type="component" value="Chromosome"/>
</dbReference>
<evidence type="ECO:0000256" key="3">
    <source>
        <dbReference type="ARBA" id="ARBA00022755"/>
    </source>
</evidence>
<proteinExistence type="inferred from homology"/>
<dbReference type="Gene3D" id="3.40.50.170">
    <property type="entry name" value="Formyl transferase, N-terminal domain"/>
    <property type="match status" value="1"/>
</dbReference>
<feature type="binding site" evidence="6">
    <location>
        <begin position="16"/>
        <end position="18"/>
    </location>
    <ligand>
        <name>N(1)-(5-phospho-beta-D-ribosyl)glycinamide</name>
        <dbReference type="ChEBI" id="CHEBI:143788"/>
    </ligand>
</feature>
<dbReference type="PANTHER" id="PTHR43369:SF2">
    <property type="entry name" value="PHOSPHORIBOSYLGLYCINAMIDE FORMYLTRANSFERASE"/>
    <property type="match status" value="1"/>
</dbReference>
<dbReference type="Pfam" id="PF00551">
    <property type="entry name" value="Formyl_trans_N"/>
    <property type="match status" value="1"/>
</dbReference>
<dbReference type="CDD" id="cd08645">
    <property type="entry name" value="FMT_core_GART"/>
    <property type="match status" value="1"/>
</dbReference>